<dbReference type="InterPro" id="IPR045054">
    <property type="entry name" value="P4HA-like"/>
</dbReference>
<comment type="caution">
    <text evidence="10">The sequence shown here is derived from an EMBL/GenBank/DDBJ whole genome shotgun (WGS) entry which is preliminary data.</text>
</comment>
<evidence type="ECO:0000256" key="2">
    <source>
        <dbReference type="ARBA" id="ARBA00022723"/>
    </source>
</evidence>
<evidence type="ECO:0000256" key="3">
    <source>
        <dbReference type="ARBA" id="ARBA00022896"/>
    </source>
</evidence>
<dbReference type="EMBL" id="JAZGQO010000012">
    <property type="protein sequence ID" value="KAK6172121.1"/>
    <property type="molecule type" value="Genomic_DNA"/>
</dbReference>
<feature type="transmembrane region" description="Helical" evidence="8">
    <location>
        <begin position="37"/>
        <end position="54"/>
    </location>
</feature>
<protein>
    <recommendedName>
        <fullName evidence="9">Fe2OG dioxygenase domain-containing protein</fullName>
    </recommendedName>
</protein>
<feature type="compositionally biased region" description="Basic and acidic residues" evidence="7">
    <location>
        <begin position="80"/>
        <end position="92"/>
    </location>
</feature>
<feature type="domain" description="Fe2OG dioxygenase" evidence="9">
    <location>
        <begin position="500"/>
        <end position="603"/>
    </location>
</feature>
<feature type="compositionally biased region" description="Acidic residues" evidence="7">
    <location>
        <begin position="93"/>
        <end position="107"/>
    </location>
</feature>
<feature type="compositionally biased region" description="Basic and acidic residues" evidence="7">
    <location>
        <begin position="186"/>
        <end position="203"/>
    </location>
</feature>
<dbReference type="Pfam" id="PF13640">
    <property type="entry name" value="2OG-FeII_Oxy_3"/>
    <property type="match status" value="1"/>
</dbReference>
<feature type="compositionally biased region" description="Basic and acidic residues" evidence="7">
    <location>
        <begin position="285"/>
        <end position="298"/>
    </location>
</feature>
<evidence type="ECO:0000313" key="10">
    <source>
        <dbReference type="EMBL" id="KAK6172121.1"/>
    </source>
</evidence>
<feature type="region of interest" description="Disordered" evidence="7">
    <location>
        <begin position="70"/>
        <end position="344"/>
    </location>
</feature>
<dbReference type="FunFam" id="2.60.120.620:FF:000054">
    <property type="entry name" value="Prolyl 4-hydroxylase subunit alpha-1"/>
    <property type="match status" value="1"/>
</dbReference>
<dbReference type="GO" id="GO:0004656">
    <property type="term" value="F:procollagen-proline 4-dioxygenase activity"/>
    <property type="evidence" value="ECO:0007669"/>
    <property type="project" value="TreeGrafter"/>
</dbReference>
<evidence type="ECO:0000259" key="9">
    <source>
        <dbReference type="PROSITE" id="PS51471"/>
    </source>
</evidence>
<keyword evidence="6" id="KW-0408">Iron</keyword>
<comment type="cofactor">
    <cofactor evidence="1">
        <name>L-ascorbate</name>
        <dbReference type="ChEBI" id="CHEBI:38290"/>
    </cofactor>
</comment>
<dbReference type="InterPro" id="IPR005123">
    <property type="entry name" value="Oxoglu/Fe-dep_dioxygenase_dom"/>
</dbReference>
<evidence type="ECO:0000256" key="6">
    <source>
        <dbReference type="ARBA" id="ARBA00023004"/>
    </source>
</evidence>
<evidence type="ECO:0000256" key="7">
    <source>
        <dbReference type="SAM" id="MobiDB-lite"/>
    </source>
</evidence>
<feature type="region of interest" description="Disordered" evidence="7">
    <location>
        <begin position="1"/>
        <end position="27"/>
    </location>
</feature>
<keyword evidence="3" id="KW-0847">Vitamin C</keyword>
<feature type="compositionally biased region" description="Basic and acidic residues" evidence="7">
    <location>
        <begin position="159"/>
        <end position="177"/>
    </location>
</feature>
<dbReference type="GO" id="GO:0031418">
    <property type="term" value="F:L-ascorbic acid binding"/>
    <property type="evidence" value="ECO:0007669"/>
    <property type="project" value="UniProtKB-KW"/>
</dbReference>
<dbReference type="PANTHER" id="PTHR10869:SF180">
    <property type="entry name" value="FE2OG DIOXYGENASE DOMAIN-CONTAINING PROTEIN"/>
    <property type="match status" value="1"/>
</dbReference>
<evidence type="ECO:0000256" key="5">
    <source>
        <dbReference type="ARBA" id="ARBA00023002"/>
    </source>
</evidence>
<dbReference type="Proteomes" id="UP001347796">
    <property type="component" value="Unassembled WGS sequence"/>
</dbReference>
<dbReference type="SMART" id="SM00702">
    <property type="entry name" value="P4Hc"/>
    <property type="match status" value="1"/>
</dbReference>
<dbReference type="PANTHER" id="PTHR10869">
    <property type="entry name" value="PROLYL 4-HYDROXYLASE ALPHA SUBUNIT"/>
    <property type="match status" value="1"/>
</dbReference>
<gene>
    <name evidence="10" type="ORF">SNE40_018070</name>
</gene>
<feature type="compositionally biased region" description="Basic residues" evidence="7">
    <location>
        <begin position="1"/>
        <end position="10"/>
    </location>
</feature>
<name>A0AAN8PHK6_PATCE</name>
<sequence length="660" mass="74315">MARKRAHVSRSQKSNDNHPQKDQDVTLSQTPLSSLRGLLLLALMIGLCGFLFYPDISRLLKTLSSQKDKLIESGDPGLTESDKNSDLAKGDAEQDLEDEEKEDEDEYDLHGLEDDTEDAENILEKGKVAADLDSAEESTLGQEEGEFEVQESTLGQGEGELHPGLKFEEVHTESEHELEYEEFFLEEDKSNGHDSKPDKRNPPEDLMESELEEMQNETDELEVEVVDEFDESSPAQAGEIESGWKISGDESIITFGGNGKESTVLTSEAIDRSTRKHATQSKPKTSQENRSQSRDKPTKSQSSTSSKHKSSKSDKSKSSSNKRGESKSSKSKRNVASKTKTDPNLPADFKDFKASIVSMIDPKKTFIDGRRVPAVELLAQKPTNSSVKVYLFDEFLSEGEADGLMRAHDNHVAQASLYDPFICFDSIKTLRQHLKDARKKIKVTPNDFIEGTTCVNASFSLKLKKWFNGNWSYSTAFYPGESPFSTVLENRIHKAMGLPPSHGGKFQLTSYPVGKAYKTHTDCIVGGTDKRDRMASVLVYLNDVADGGKTEFPDLGIWVKPRKGRALLWNNMDKAGKCEPESRHEASVVKSGQKYILIRWYYHKNFYSLGKRPQEPVNPFRSEGQPRVSCDEYSQGSCRWYDEWGYDHLIEYERNKYTLI</sequence>
<evidence type="ECO:0000256" key="4">
    <source>
        <dbReference type="ARBA" id="ARBA00022964"/>
    </source>
</evidence>
<dbReference type="GO" id="GO:0005783">
    <property type="term" value="C:endoplasmic reticulum"/>
    <property type="evidence" value="ECO:0007669"/>
    <property type="project" value="TreeGrafter"/>
</dbReference>
<keyword evidence="8" id="KW-0472">Membrane</keyword>
<evidence type="ECO:0000313" key="11">
    <source>
        <dbReference type="Proteomes" id="UP001347796"/>
    </source>
</evidence>
<accession>A0AAN8PHK6</accession>
<keyword evidence="11" id="KW-1185">Reference proteome</keyword>
<dbReference type="InterPro" id="IPR006620">
    <property type="entry name" value="Pro_4_hyd_alph"/>
</dbReference>
<feature type="compositionally biased region" description="Basic and acidic residues" evidence="7">
    <location>
        <begin position="13"/>
        <end position="24"/>
    </location>
</feature>
<evidence type="ECO:0000256" key="1">
    <source>
        <dbReference type="ARBA" id="ARBA00001961"/>
    </source>
</evidence>
<keyword evidence="4" id="KW-0223">Dioxygenase</keyword>
<proteinExistence type="predicted"/>
<dbReference type="PROSITE" id="PS51471">
    <property type="entry name" value="FE2OG_OXY"/>
    <property type="match status" value="1"/>
</dbReference>
<dbReference type="InterPro" id="IPR044862">
    <property type="entry name" value="Pro_4_hyd_alph_FE2OG_OXY"/>
</dbReference>
<keyword evidence="8" id="KW-1133">Transmembrane helix</keyword>
<reference evidence="10 11" key="1">
    <citation type="submission" date="2024-01" db="EMBL/GenBank/DDBJ databases">
        <title>The genome of the rayed Mediterranean limpet Patella caerulea (Linnaeus, 1758).</title>
        <authorList>
            <person name="Anh-Thu Weber A."/>
            <person name="Halstead-Nussloch G."/>
        </authorList>
    </citation>
    <scope>NUCLEOTIDE SEQUENCE [LARGE SCALE GENOMIC DNA]</scope>
    <source>
        <strain evidence="10">AATW-2023a</strain>
        <tissue evidence="10">Whole specimen</tissue>
    </source>
</reference>
<keyword evidence="2" id="KW-0479">Metal-binding</keyword>
<feature type="compositionally biased region" description="Acidic residues" evidence="7">
    <location>
        <begin position="205"/>
        <end position="231"/>
    </location>
</feature>
<dbReference type="GO" id="GO:0005506">
    <property type="term" value="F:iron ion binding"/>
    <property type="evidence" value="ECO:0007669"/>
    <property type="project" value="InterPro"/>
</dbReference>
<organism evidence="10 11">
    <name type="scientific">Patella caerulea</name>
    <name type="common">Rayed Mediterranean limpet</name>
    <dbReference type="NCBI Taxonomy" id="87958"/>
    <lineage>
        <taxon>Eukaryota</taxon>
        <taxon>Metazoa</taxon>
        <taxon>Spiralia</taxon>
        <taxon>Lophotrochozoa</taxon>
        <taxon>Mollusca</taxon>
        <taxon>Gastropoda</taxon>
        <taxon>Patellogastropoda</taxon>
        <taxon>Patelloidea</taxon>
        <taxon>Patellidae</taxon>
        <taxon>Patella</taxon>
    </lineage>
</organism>
<feature type="compositionally biased region" description="Basic and acidic residues" evidence="7">
    <location>
        <begin position="311"/>
        <end position="328"/>
    </location>
</feature>
<evidence type="ECO:0000256" key="8">
    <source>
        <dbReference type="SAM" id="Phobius"/>
    </source>
</evidence>
<dbReference type="AlphaFoldDB" id="A0AAN8PHK6"/>
<dbReference type="Gene3D" id="2.60.120.620">
    <property type="entry name" value="q2cbj1_9rhob like domain"/>
    <property type="match status" value="1"/>
</dbReference>
<keyword evidence="5" id="KW-0560">Oxidoreductase</keyword>
<keyword evidence="8" id="KW-0812">Transmembrane</keyword>